<feature type="non-terminal residue" evidence="2">
    <location>
        <position position="1"/>
    </location>
</feature>
<reference evidence="2" key="2">
    <citation type="submission" date="2004-02" db="EMBL/GenBank/DDBJ databases">
        <authorList>
            <consortium name="Genoscope"/>
            <consortium name="Whitehead Institute Centre for Genome Research"/>
        </authorList>
    </citation>
    <scope>NUCLEOTIDE SEQUENCE</scope>
</reference>
<dbReference type="EMBL" id="CAAE01005826">
    <property type="protein sequence ID" value="CAF88846.1"/>
    <property type="molecule type" value="Genomic_DNA"/>
</dbReference>
<dbReference type="AlphaFoldDB" id="Q4TE36"/>
<dbReference type="KEGG" id="tng:GSTEN00002475G001"/>
<accession>Q4TE36</accession>
<feature type="signal peptide" evidence="1">
    <location>
        <begin position="1"/>
        <end position="28"/>
    </location>
</feature>
<evidence type="ECO:0000256" key="1">
    <source>
        <dbReference type="SAM" id="SignalP"/>
    </source>
</evidence>
<dbReference type="OrthoDB" id="10553209at2759"/>
<feature type="chain" id="PRO_5004244685" evidence="1">
    <location>
        <begin position="29"/>
        <end position="122"/>
    </location>
</feature>
<sequence>GLFTRDQSPSQAICSVLAMFWFWSGCKAEEKDLFLGSVLLGLARFLRSKISCLLLDLLSCFSCHRGVKGDKQPVTMSFSILGGWAVRFFWISRSWWEAEQLPVLDHAGRMRMTGCSSPPLLW</sequence>
<protein>
    <submittedName>
        <fullName evidence="2">Chromosome undetermined SCAF5826, whole genome shotgun sequence</fullName>
    </submittedName>
</protein>
<keyword evidence="1" id="KW-0732">Signal</keyword>
<name>Q4TE36_TETNG</name>
<evidence type="ECO:0000313" key="2">
    <source>
        <dbReference type="EMBL" id="CAF88846.1"/>
    </source>
</evidence>
<organism evidence="2">
    <name type="scientific">Tetraodon nigroviridis</name>
    <name type="common">Spotted green pufferfish</name>
    <name type="synonym">Chelonodon nigroviridis</name>
    <dbReference type="NCBI Taxonomy" id="99883"/>
    <lineage>
        <taxon>Eukaryota</taxon>
        <taxon>Metazoa</taxon>
        <taxon>Chordata</taxon>
        <taxon>Craniata</taxon>
        <taxon>Vertebrata</taxon>
        <taxon>Euteleostomi</taxon>
        <taxon>Actinopterygii</taxon>
        <taxon>Neopterygii</taxon>
        <taxon>Teleostei</taxon>
        <taxon>Neoteleostei</taxon>
        <taxon>Acanthomorphata</taxon>
        <taxon>Eupercaria</taxon>
        <taxon>Tetraodontiformes</taxon>
        <taxon>Tetradontoidea</taxon>
        <taxon>Tetraodontidae</taxon>
        <taxon>Tetraodon</taxon>
    </lineage>
</organism>
<reference evidence="2" key="1">
    <citation type="journal article" date="2004" name="Nature">
        <title>Genome duplication in the teleost fish Tetraodon nigroviridis reveals the early vertebrate proto-karyotype.</title>
        <authorList>
            <person name="Jaillon O."/>
            <person name="Aury J.-M."/>
            <person name="Brunet F."/>
            <person name="Petit J.-L."/>
            <person name="Stange-Thomann N."/>
            <person name="Mauceli E."/>
            <person name="Bouneau L."/>
            <person name="Fischer C."/>
            <person name="Ozouf-Costaz C."/>
            <person name="Bernot A."/>
            <person name="Nicaud S."/>
            <person name="Jaffe D."/>
            <person name="Fisher S."/>
            <person name="Lutfalla G."/>
            <person name="Dossat C."/>
            <person name="Segurens B."/>
            <person name="Dasilva C."/>
            <person name="Salanoubat M."/>
            <person name="Levy M."/>
            <person name="Boudet N."/>
            <person name="Castellano S."/>
            <person name="Anthouard V."/>
            <person name="Jubin C."/>
            <person name="Castelli V."/>
            <person name="Katinka M."/>
            <person name="Vacherie B."/>
            <person name="Biemont C."/>
            <person name="Skalli Z."/>
            <person name="Cattolico L."/>
            <person name="Poulain J."/>
            <person name="De Berardinis V."/>
            <person name="Cruaud C."/>
            <person name="Duprat S."/>
            <person name="Brottier P."/>
            <person name="Coutanceau J.-P."/>
            <person name="Gouzy J."/>
            <person name="Parra G."/>
            <person name="Lardier G."/>
            <person name="Chapple C."/>
            <person name="McKernan K.J."/>
            <person name="McEwan P."/>
            <person name="Bosak S."/>
            <person name="Kellis M."/>
            <person name="Volff J.-N."/>
            <person name="Guigo R."/>
            <person name="Zody M.C."/>
            <person name="Mesirov J."/>
            <person name="Lindblad-Toh K."/>
            <person name="Birren B."/>
            <person name="Nusbaum C."/>
            <person name="Kahn D."/>
            <person name="Robinson-Rechavi M."/>
            <person name="Laudet V."/>
            <person name="Schachter V."/>
            <person name="Quetier F."/>
            <person name="Saurin W."/>
            <person name="Scarpelli C."/>
            <person name="Wincker P."/>
            <person name="Lander E.S."/>
            <person name="Weissenbach J."/>
            <person name="Roest Crollius H."/>
        </authorList>
    </citation>
    <scope>NUCLEOTIDE SEQUENCE [LARGE SCALE GENOMIC DNA]</scope>
</reference>
<proteinExistence type="predicted"/>
<gene>
    <name evidence="2" type="ORF">GSTENG00002475001</name>
</gene>